<dbReference type="InterPro" id="IPR036317">
    <property type="entry name" value="Cullin_homology_sf"/>
</dbReference>
<dbReference type="InterPro" id="IPR016158">
    <property type="entry name" value="Cullin_homology"/>
</dbReference>
<evidence type="ECO:0000313" key="6">
    <source>
        <dbReference type="Proteomes" id="UP000179807"/>
    </source>
</evidence>
<dbReference type="InterPro" id="IPR016159">
    <property type="entry name" value="Cullin_repeat-like_dom_sf"/>
</dbReference>
<organism evidence="5 6">
    <name type="scientific">Tritrichomonas foetus</name>
    <dbReference type="NCBI Taxonomy" id="1144522"/>
    <lineage>
        <taxon>Eukaryota</taxon>
        <taxon>Metamonada</taxon>
        <taxon>Parabasalia</taxon>
        <taxon>Tritrichomonadida</taxon>
        <taxon>Tritrichomonadidae</taxon>
        <taxon>Tritrichomonas</taxon>
    </lineage>
</organism>
<dbReference type="InterPro" id="IPR036388">
    <property type="entry name" value="WH-like_DNA-bd_sf"/>
</dbReference>
<name>A0A1J4K9S6_9EUKA</name>
<dbReference type="RefSeq" id="XP_068361311.1">
    <property type="nucleotide sequence ID" value="XM_068503118.1"/>
</dbReference>
<dbReference type="PROSITE" id="PS50069">
    <property type="entry name" value="CULLIN_2"/>
    <property type="match status" value="1"/>
</dbReference>
<dbReference type="SUPFAM" id="SSF46785">
    <property type="entry name" value="Winged helix' DNA-binding domain"/>
    <property type="match status" value="1"/>
</dbReference>
<dbReference type="Proteomes" id="UP000179807">
    <property type="component" value="Unassembled WGS sequence"/>
</dbReference>
<dbReference type="InterPro" id="IPR045093">
    <property type="entry name" value="Cullin"/>
</dbReference>
<evidence type="ECO:0000256" key="1">
    <source>
        <dbReference type="ARBA" id="ARBA00006019"/>
    </source>
</evidence>
<dbReference type="AlphaFoldDB" id="A0A1J4K9S6"/>
<protein>
    <submittedName>
        <fullName evidence="5">Cullin family protein</fullName>
    </submittedName>
</protein>
<dbReference type="PANTHER" id="PTHR11932">
    <property type="entry name" value="CULLIN"/>
    <property type="match status" value="1"/>
</dbReference>
<evidence type="ECO:0000313" key="5">
    <source>
        <dbReference type="EMBL" id="OHT08175.1"/>
    </source>
</evidence>
<gene>
    <name evidence="5" type="ORF">TRFO_23381</name>
</gene>
<dbReference type="EMBL" id="MLAK01000675">
    <property type="protein sequence ID" value="OHT08175.1"/>
    <property type="molecule type" value="Genomic_DNA"/>
</dbReference>
<dbReference type="SUPFAM" id="SSF74788">
    <property type="entry name" value="Cullin repeat-like"/>
    <property type="match status" value="1"/>
</dbReference>
<comment type="similarity">
    <text evidence="1 2 3">Belongs to the cullin family.</text>
</comment>
<reference evidence="5" key="1">
    <citation type="submission" date="2016-10" db="EMBL/GenBank/DDBJ databases">
        <authorList>
            <person name="Benchimol M."/>
            <person name="Almeida L.G."/>
            <person name="Vasconcelos A.T."/>
            <person name="Perreira-Neves A."/>
            <person name="Rosa I.A."/>
            <person name="Tasca T."/>
            <person name="Bogo M.R."/>
            <person name="de Souza W."/>
        </authorList>
    </citation>
    <scope>NUCLEOTIDE SEQUENCE [LARGE SCALE GENOMIC DNA]</scope>
    <source>
        <strain evidence="5">K</strain>
    </source>
</reference>
<dbReference type="Pfam" id="PF00888">
    <property type="entry name" value="Cullin"/>
    <property type="match status" value="1"/>
</dbReference>
<dbReference type="GO" id="GO:0006511">
    <property type="term" value="P:ubiquitin-dependent protein catabolic process"/>
    <property type="evidence" value="ECO:0007669"/>
    <property type="project" value="InterPro"/>
</dbReference>
<comment type="caution">
    <text evidence="5">The sequence shown here is derived from an EMBL/GenBank/DDBJ whole genome shotgun (WGS) entry which is preliminary data.</text>
</comment>
<dbReference type="SMART" id="SM00884">
    <property type="entry name" value="Cullin_Nedd8"/>
    <property type="match status" value="1"/>
</dbReference>
<dbReference type="Gene3D" id="1.10.10.10">
    <property type="entry name" value="Winged helix-like DNA-binding domain superfamily/Winged helix DNA-binding domain"/>
    <property type="match status" value="1"/>
</dbReference>
<keyword evidence="6" id="KW-1185">Reference proteome</keyword>
<dbReference type="Gene3D" id="1.20.1310.10">
    <property type="entry name" value="Cullin Repeats"/>
    <property type="match status" value="3"/>
</dbReference>
<proteinExistence type="inferred from homology"/>
<dbReference type="InterPro" id="IPR001373">
    <property type="entry name" value="Cullin_N"/>
</dbReference>
<accession>A0A1J4K9S6</accession>
<feature type="domain" description="Cullin family profile" evidence="4">
    <location>
        <begin position="420"/>
        <end position="603"/>
    </location>
</feature>
<dbReference type="GeneID" id="94837822"/>
<dbReference type="Gene3D" id="3.30.230.130">
    <property type="entry name" value="Cullin, Chain C, Domain 2"/>
    <property type="match status" value="1"/>
</dbReference>
<dbReference type="SUPFAM" id="SSF75632">
    <property type="entry name" value="Cullin homology domain"/>
    <property type="match status" value="1"/>
</dbReference>
<dbReference type="InterPro" id="IPR019559">
    <property type="entry name" value="Cullin_neddylation_domain"/>
</dbReference>
<dbReference type="OrthoDB" id="27073at2759"/>
<dbReference type="GO" id="GO:0031625">
    <property type="term" value="F:ubiquitin protein ligase binding"/>
    <property type="evidence" value="ECO:0007669"/>
    <property type="project" value="InterPro"/>
</dbReference>
<evidence type="ECO:0000259" key="4">
    <source>
        <dbReference type="PROSITE" id="PS50069"/>
    </source>
</evidence>
<evidence type="ECO:0000256" key="3">
    <source>
        <dbReference type="RuleBase" id="RU003829"/>
    </source>
</evidence>
<dbReference type="InterPro" id="IPR036390">
    <property type="entry name" value="WH_DNA-bd_sf"/>
</dbReference>
<dbReference type="VEuPathDB" id="TrichDB:TRFO_23381"/>
<sequence length="732" mass="84918">MKRKAPNSTLDQFFTSSFSKQPVSSDVLSKQSKGNLVIVKATPQKKVLKISIPSLSDSSMPSDEEFNAIWDTLKRSIDILFAGNFDQLNFSRLHNEVEYFCRFKSGKALYDLLIPEINNLSNNFLTTLTADLDIHQISKIVTSFEENISNLRKIFFYLDRTYIFANRIEGFLSLTNLIHNIIRKLFLEHTEYIDLVVVQIKLQINIFRCIQSESNESLSNVLNFMNNLGLYESHIEKEILIQTQEFYQKISSEFELMHFLEWLSIAQTKERELLEAGVKPSTIEMIFKLINQTSLVENQEMLFGEEFTKALLERNDQLIIRLFSFFDNNDIRSIFSGHLCKYFTGKAEKLLEDHKITDLIYEYKLANDYVKEVFPENKDILSEMRKLFDSTFESKSEFIAKLLAKYFNEGNEIRQEDIEFFKLNHTKDIFEASYFFLLSQRILAFKHVNINREKNLISRIKEITGPDFTDRLQNIIEDLEKSQKASVKSPSFDAVAINYRAFSNEIFNDDVIYPERVQAQMKAFYDKFVSTHKQITEMQMHWMSKFATVEGQISHTKVRMTGDQALILLAIQQSTNGKATISTIKEKTGINDETIKDNLEAMRTQEAGFIVQHIGTNTETNNNGDDEYIINPNPTFPKKKKIKFPSTAAIIAQKEKDATDAYVEVVKSQKLECQIILKMKLFKLLSLNDLYNKVSKDLSFVPDTKKFASTVSSLVERGFLEKTNDRTYRYIP</sequence>
<evidence type="ECO:0000256" key="2">
    <source>
        <dbReference type="PROSITE-ProRule" id="PRU00330"/>
    </source>
</evidence>